<proteinExistence type="predicted"/>
<sequence length="48" mass="5243">MSRPGRRLQEGVLERLTPGGVNHSMPGRRVSLHLPPTKSDGIRVLQGV</sequence>
<gene>
    <name evidence="2" type="ORF">V5E97_10450</name>
</gene>
<name>A0AAU7CMR3_9BACT</name>
<organism evidence="2">
    <name type="scientific">Singulisphaera sp. Ch08</name>
    <dbReference type="NCBI Taxonomy" id="3120278"/>
    <lineage>
        <taxon>Bacteria</taxon>
        <taxon>Pseudomonadati</taxon>
        <taxon>Planctomycetota</taxon>
        <taxon>Planctomycetia</taxon>
        <taxon>Isosphaerales</taxon>
        <taxon>Isosphaeraceae</taxon>
        <taxon>Singulisphaera</taxon>
    </lineage>
</organism>
<evidence type="ECO:0000256" key="1">
    <source>
        <dbReference type="SAM" id="MobiDB-lite"/>
    </source>
</evidence>
<evidence type="ECO:0000313" key="2">
    <source>
        <dbReference type="EMBL" id="XBH06431.1"/>
    </source>
</evidence>
<feature type="region of interest" description="Disordered" evidence="1">
    <location>
        <begin position="17"/>
        <end position="40"/>
    </location>
</feature>
<accession>A0AAU7CMR3</accession>
<dbReference type="EMBL" id="CP155447">
    <property type="protein sequence ID" value="XBH06431.1"/>
    <property type="molecule type" value="Genomic_DNA"/>
</dbReference>
<protein>
    <submittedName>
        <fullName evidence="2">Uncharacterized protein</fullName>
    </submittedName>
</protein>
<dbReference type="AlphaFoldDB" id="A0AAU7CMR3"/>
<reference evidence="2" key="1">
    <citation type="submission" date="2024-05" db="EMBL/GenBank/DDBJ databases">
        <title>Planctomycetes of the genus Singulisphaera possess chitinolytic capabilities.</title>
        <authorList>
            <person name="Ivanova A."/>
        </authorList>
    </citation>
    <scope>NUCLEOTIDE SEQUENCE</scope>
    <source>
        <strain evidence="2">Ch08T</strain>
    </source>
</reference>
<dbReference type="RefSeq" id="WP_406699282.1">
    <property type="nucleotide sequence ID" value="NZ_CP155447.1"/>
</dbReference>